<dbReference type="HOGENOM" id="CLU_3068463_0_0_1"/>
<evidence type="ECO:0000313" key="1">
    <source>
        <dbReference type="EMBL" id="CCD56784.1"/>
    </source>
</evidence>
<dbReference type="Proteomes" id="UP000008177">
    <property type="component" value="Unplaced contigs"/>
</dbReference>
<name>G2YYT6_BOTF4</name>
<dbReference type="EMBL" id="FQ790362">
    <property type="protein sequence ID" value="CCD56784.1"/>
    <property type="molecule type" value="Genomic_DNA"/>
</dbReference>
<protein>
    <submittedName>
        <fullName evidence="1">Uncharacterized protein</fullName>
    </submittedName>
</protein>
<reference evidence="2" key="1">
    <citation type="journal article" date="2011" name="PLoS Genet.">
        <title>Genomic analysis of the necrotrophic fungal pathogens Sclerotinia sclerotiorum and Botrytis cinerea.</title>
        <authorList>
            <person name="Amselem J."/>
            <person name="Cuomo C.A."/>
            <person name="van Kan J.A."/>
            <person name="Viaud M."/>
            <person name="Benito E.P."/>
            <person name="Couloux A."/>
            <person name="Coutinho P.M."/>
            <person name="de Vries R.P."/>
            <person name="Dyer P.S."/>
            <person name="Fillinger S."/>
            <person name="Fournier E."/>
            <person name="Gout L."/>
            <person name="Hahn M."/>
            <person name="Kohn L."/>
            <person name="Lapalu N."/>
            <person name="Plummer K.M."/>
            <person name="Pradier J.M."/>
            <person name="Quevillon E."/>
            <person name="Sharon A."/>
            <person name="Simon A."/>
            <person name="ten Have A."/>
            <person name="Tudzynski B."/>
            <person name="Tudzynski P."/>
            <person name="Wincker P."/>
            <person name="Andrew M."/>
            <person name="Anthouard V."/>
            <person name="Beever R.E."/>
            <person name="Beffa R."/>
            <person name="Benoit I."/>
            <person name="Bouzid O."/>
            <person name="Brault B."/>
            <person name="Chen Z."/>
            <person name="Choquer M."/>
            <person name="Collemare J."/>
            <person name="Cotton P."/>
            <person name="Danchin E.G."/>
            <person name="Da Silva C."/>
            <person name="Gautier A."/>
            <person name="Giraud C."/>
            <person name="Giraud T."/>
            <person name="Gonzalez C."/>
            <person name="Grossetete S."/>
            <person name="Guldener U."/>
            <person name="Henrissat B."/>
            <person name="Howlett B.J."/>
            <person name="Kodira C."/>
            <person name="Kretschmer M."/>
            <person name="Lappartient A."/>
            <person name="Leroch M."/>
            <person name="Levis C."/>
            <person name="Mauceli E."/>
            <person name="Neuveglise C."/>
            <person name="Oeser B."/>
            <person name="Pearson M."/>
            <person name="Poulain J."/>
            <person name="Poussereau N."/>
            <person name="Quesneville H."/>
            <person name="Rascle C."/>
            <person name="Schumacher J."/>
            <person name="Segurens B."/>
            <person name="Sexton A."/>
            <person name="Silva E."/>
            <person name="Sirven C."/>
            <person name="Soanes D.M."/>
            <person name="Talbot N.J."/>
            <person name="Templeton M."/>
            <person name="Yandava C."/>
            <person name="Yarden O."/>
            <person name="Zeng Q."/>
            <person name="Rollins J.A."/>
            <person name="Lebrun M.H."/>
            <person name="Dickman M."/>
        </authorList>
    </citation>
    <scope>NUCLEOTIDE SEQUENCE [LARGE SCALE GENOMIC DNA]</scope>
    <source>
        <strain evidence="2">T4</strain>
    </source>
</reference>
<gene>
    <name evidence="1" type="ORF">BofuT4_uP140460.1</name>
</gene>
<organism evidence="1 2">
    <name type="scientific">Botryotinia fuckeliana (strain T4)</name>
    <name type="common">Noble rot fungus</name>
    <name type="synonym">Botrytis cinerea</name>
    <dbReference type="NCBI Taxonomy" id="999810"/>
    <lineage>
        <taxon>Eukaryota</taxon>
        <taxon>Fungi</taxon>
        <taxon>Dikarya</taxon>
        <taxon>Ascomycota</taxon>
        <taxon>Pezizomycotina</taxon>
        <taxon>Leotiomycetes</taxon>
        <taxon>Helotiales</taxon>
        <taxon>Sclerotiniaceae</taxon>
        <taxon>Botrytis</taxon>
    </lineage>
</organism>
<sequence length="53" mass="5885">MLSLSMRHKHIIAPLTNSRAHNANIRCAGGYVRRYCYNNGGVGMKDVGCHLAR</sequence>
<proteinExistence type="predicted"/>
<dbReference type="InParanoid" id="G2YYT6"/>
<dbReference type="AlphaFoldDB" id="G2YYT6"/>
<accession>G2YYT6</accession>
<evidence type="ECO:0000313" key="2">
    <source>
        <dbReference type="Proteomes" id="UP000008177"/>
    </source>
</evidence>